<dbReference type="STRING" id="43700.ENSMALP00000003748"/>
<keyword evidence="3" id="KW-1185">Reference proteome</keyword>
<dbReference type="InterPro" id="IPR042168">
    <property type="entry name" value="Pcp2"/>
</dbReference>
<evidence type="ECO:0000313" key="2">
    <source>
        <dbReference type="Ensembl" id="ENSMALP00000003748.1"/>
    </source>
</evidence>
<name>A0A3Q3IH38_MONAL</name>
<dbReference type="Ensembl" id="ENSMALT00000003845.1">
    <property type="protein sequence ID" value="ENSMALP00000003748.1"/>
    <property type="gene ID" value="ENSMALG00000002750.1"/>
</dbReference>
<dbReference type="InterPro" id="IPR003109">
    <property type="entry name" value="GoLoco_motif"/>
</dbReference>
<accession>A0A3Q3IH38</accession>
<dbReference type="Proteomes" id="UP000261600">
    <property type="component" value="Unplaced"/>
</dbReference>
<reference evidence="2" key="2">
    <citation type="submission" date="2025-09" db="UniProtKB">
        <authorList>
            <consortium name="Ensembl"/>
        </authorList>
    </citation>
    <scope>IDENTIFICATION</scope>
</reference>
<evidence type="ECO:0000313" key="3">
    <source>
        <dbReference type="Proteomes" id="UP000261600"/>
    </source>
</evidence>
<evidence type="ECO:0000256" key="1">
    <source>
        <dbReference type="SAM" id="MobiDB-lite"/>
    </source>
</evidence>
<dbReference type="PANTHER" id="PTHR47503">
    <property type="entry name" value="PURKINJE CELL PROTEIN 2"/>
    <property type="match status" value="1"/>
</dbReference>
<dbReference type="PROSITE" id="PS50877">
    <property type="entry name" value="GOLOCO"/>
    <property type="match status" value="1"/>
</dbReference>
<dbReference type="Pfam" id="PF02188">
    <property type="entry name" value="GoLoco"/>
    <property type="match status" value="1"/>
</dbReference>
<dbReference type="PANTHER" id="PTHR47503:SF1">
    <property type="entry name" value="PURKINJE CELL PROTEIN 2 HOMOLOG"/>
    <property type="match status" value="1"/>
</dbReference>
<evidence type="ECO:0008006" key="4">
    <source>
        <dbReference type="Google" id="ProtNLM"/>
    </source>
</evidence>
<dbReference type="AlphaFoldDB" id="A0A3Q3IH38"/>
<feature type="region of interest" description="Disordered" evidence="1">
    <location>
        <begin position="82"/>
        <end position="110"/>
    </location>
</feature>
<dbReference type="SMART" id="SM00390">
    <property type="entry name" value="GoLoco"/>
    <property type="match status" value="2"/>
</dbReference>
<dbReference type="GO" id="GO:0005085">
    <property type="term" value="F:guanyl-nucleotide exchange factor activity"/>
    <property type="evidence" value="ECO:0007669"/>
    <property type="project" value="InterPro"/>
</dbReference>
<sequence>MVGSVSEQELFLKMISHAQRGRMEEQRCFLQPSRSAEADAFFKMIASSQARRLDDQRVSLPNLPGISGDSEAKEHDRNINAEIPVTSPSDPGVWSRFSCPPQPRHTKNCR</sequence>
<reference evidence="2" key="1">
    <citation type="submission" date="2025-08" db="UniProtKB">
        <authorList>
            <consortium name="Ensembl"/>
        </authorList>
    </citation>
    <scope>IDENTIFICATION</scope>
</reference>
<dbReference type="InterPro" id="IPR011990">
    <property type="entry name" value="TPR-like_helical_dom_sf"/>
</dbReference>
<proteinExistence type="predicted"/>
<dbReference type="Gene3D" id="1.25.40.10">
    <property type="entry name" value="Tetratricopeptide repeat domain"/>
    <property type="match status" value="1"/>
</dbReference>
<organism evidence="2 3">
    <name type="scientific">Monopterus albus</name>
    <name type="common">Swamp eel</name>
    <dbReference type="NCBI Taxonomy" id="43700"/>
    <lineage>
        <taxon>Eukaryota</taxon>
        <taxon>Metazoa</taxon>
        <taxon>Chordata</taxon>
        <taxon>Craniata</taxon>
        <taxon>Vertebrata</taxon>
        <taxon>Euteleostomi</taxon>
        <taxon>Actinopterygii</taxon>
        <taxon>Neopterygii</taxon>
        <taxon>Teleostei</taxon>
        <taxon>Neoteleostei</taxon>
        <taxon>Acanthomorphata</taxon>
        <taxon>Anabantaria</taxon>
        <taxon>Synbranchiformes</taxon>
        <taxon>Synbranchidae</taxon>
        <taxon>Monopterus</taxon>
    </lineage>
</organism>
<protein>
    <recommendedName>
        <fullName evidence="4">G protein signaling modulator 1a</fullName>
    </recommendedName>
</protein>